<evidence type="ECO:0000256" key="4">
    <source>
        <dbReference type="ARBA" id="ARBA00022777"/>
    </source>
</evidence>
<dbReference type="InterPro" id="IPR029056">
    <property type="entry name" value="Ribokinase-like"/>
</dbReference>
<evidence type="ECO:0000256" key="5">
    <source>
        <dbReference type="ARBA" id="ARBA00022840"/>
    </source>
</evidence>
<dbReference type="EC" id="2.7.1.15" evidence="10"/>
<dbReference type="EMBL" id="JAUTXY010000007">
    <property type="protein sequence ID" value="MEE2059275.1"/>
    <property type="molecule type" value="Genomic_DNA"/>
</dbReference>
<organism evidence="10 11">
    <name type="scientific">Rhodococcus artemisiae</name>
    <dbReference type="NCBI Taxonomy" id="714159"/>
    <lineage>
        <taxon>Bacteria</taxon>
        <taxon>Bacillati</taxon>
        <taxon>Actinomycetota</taxon>
        <taxon>Actinomycetes</taxon>
        <taxon>Mycobacteriales</taxon>
        <taxon>Nocardiaceae</taxon>
        <taxon>Rhodococcus</taxon>
    </lineage>
</organism>
<evidence type="ECO:0000313" key="11">
    <source>
        <dbReference type="Proteomes" id="UP001336020"/>
    </source>
</evidence>
<sequence length="281" mass="29088">MAVVGSLNLDLTALVTRAPDDGETVLGRSLSTHPGGKGANQAIGSARLAPTAIIGAVGHDDAAHVLRAAQRSAGVDTRHLTDLDAATGRAIVVLAEDGSNRIIVIGGANGLLDPEYVTEALDELDPAVVLTQLELPPPVTHAVASWARARQRRFVLNPSPTAPVAPEILQVADPLVVNEHEAEYYANTDPGTDIDRVMARLLGRVSAVVVTRGGDDIVIGTKDGIERIPVPHVAVIDTTGAGDHFAGTLAALLGTGVSLRDAVVRAGADAAKLVATRREDR</sequence>
<feature type="domain" description="Carbohydrate kinase PfkB" evidence="9">
    <location>
        <begin position="2"/>
        <end position="278"/>
    </location>
</feature>
<dbReference type="SUPFAM" id="SSF53613">
    <property type="entry name" value="Ribokinase-like"/>
    <property type="match status" value="1"/>
</dbReference>
<comment type="caution">
    <text evidence="10">The sequence shown here is derived from an EMBL/GenBank/DDBJ whole genome shotgun (WGS) entry which is preliminary data.</text>
</comment>
<keyword evidence="3" id="KW-0547">Nucleotide-binding</keyword>
<name>A0ABU7LCN2_9NOCA</name>
<dbReference type="InterPro" id="IPR002139">
    <property type="entry name" value="Ribo/fructo_kinase"/>
</dbReference>
<dbReference type="InterPro" id="IPR011877">
    <property type="entry name" value="Ribokinase"/>
</dbReference>
<dbReference type="InterPro" id="IPR011611">
    <property type="entry name" value="PfkB_dom"/>
</dbReference>
<proteinExistence type="predicted"/>
<evidence type="ECO:0000256" key="6">
    <source>
        <dbReference type="ARBA" id="ARBA00022842"/>
    </source>
</evidence>
<evidence type="ECO:0000313" key="10">
    <source>
        <dbReference type="EMBL" id="MEE2059275.1"/>
    </source>
</evidence>
<gene>
    <name evidence="10" type="ORF">Q7514_17290</name>
</gene>
<dbReference type="RefSeq" id="WP_330134513.1">
    <property type="nucleotide sequence ID" value="NZ_JAUTXY010000007.1"/>
</dbReference>
<dbReference type="Gene3D" id="3.40.1190.20">
    <property type="match status" value="1"/>
</dbReference>
<evidence type="ECO:0000256" key="3">
    <source>
        <dbReference type="ARBA" id="ARBA00022741"/>
    </source>
</evidence>
<accession>A0ABU7LCN2</accession>
<reference evidence="10 11" key="1">
    <citation type="submission" date="2023-07" db="EMBL/GenBank/DDBJ databases">
        <authorList>
            <person name="Girao M."/>
            <person name="Carvalho M.F."/>
        </authorList>
    </citation>
    <scope>NUCLEOTIDE SEQUENCE [LARGE SCALE GENOMIC DNA]</scope>
    <source>
        <strain evidence="10 11">YIM65754</strain>
    </source>
</reference>
<evidence type="ECO:0000256" key="2">
    <source>
        <dbReference type="ARBA" id="ARBA00022723"/>
    </source>
</evidence>
<dbReference type="Proteomes" id="UP001336020">
    <property type="component" value="Unassembled WGS sequence"/>
</dbReference>
<dbReference type="CDD" id="cd01174">
    <property type="entry name" value="ribokinase"/>
    <property type="match status" value="1"/>
</dbReference>
<keyword evidence="4" id="KW-0418">Kinase</keyword>
<protein>
    <submittedName>
        <fullName evidence="10">Ribokinase</fullName>
        <ecNumber evidence="10">2.7.1.15</ecNumber>
    </submittedName>
</protein>
<evidence type="ECO:0000256" key="1">
    <source>
        <dbReference type="ARBA" id="ARBA00022679"/>
    </source>
</evidence>
<keyword evidence="1 10" id="KW-0808">Transferase</keyword>
<evidence type="ECO:0000256" key="8">
    <source>
        <dbReference type="ARBA" id="ARBA00023277"/>
    </source>
</evidence>
<evidence type="ECO:0000256" key="7">
    <source>
        <dbReference type="ARBA" id="ARBA00022958"/>
    </source>
</evidence>
<keyword evidence="7" id="KW-0630">Potassium</keyword>
<keyword evidence="5" id="KW-0067">ATP-binding</keyword>
<dbReference type="PRINTS" id="PR00990">
    <property type="entry name" value="RIBOKINASE"/>
</dbReference>
<keyword evidence="2" id="KW-0479">Metal-binding</keyword>
<dbReference type="PANTHER" id="PTHR10584">
    <property type="entry name" value="SUGAR KINASE"/>
    <property type="match status" value="1"/>
</dbReference>
<dbReference type="GO" id="GO:0004747">
    <property type="term" value="F:ribokinase activity"/>
    <property type="evidence" value="ECO:0007669"/>
    <property type="project" value="UniProtKB-EC"/>
</dbReference>
<dbReference type="Pfam" id="PF00294">
    <property type="entry name" value="PfkB"/>
    <property type="match status" value="1"/>
</dbReference>
<keyword evidence="6" id="KW-0460">Magnesium</keyword>
<evidence type="ECO:0000259" key="9">
    <source>
        <dbReference type="Pfam" id="PF00294"/>
    </source>
</evidence>
<dbReference type="PANTHER" id="PTHR10584:SF166">
    <property type="entry name" value="RIBOKINASE"/>
    <property type="match status" value="1"/>
</dbReference>
<keyword evidence="11" id="KW-1185">Reference proteome</keyword>
<keyword evidence="8" id="KW-0119">Carbohydrate metabolism</keyword>